<dbReference type="EMBL" id="JAACFV010000009">
    <property type="protein sequence ID" value="KAF7512946.1"/>
    <property type="molecule type" value="Genomic_DNA"/>
</dbReference>
<feature type="transmembrane region" description="Helical" evidence="1">
    <location>
        <begin position="208"/>
        <end position="226"/>
    </location>
</feature>
<keyword evidence="1" id="KW-1133">Transmembrane helix</keyword>
<dbReference type="PANTHER" id="PTHR28022:SF1">
    <property type="entry name" value="GPI MANNOSYLTRANSFERASE 2 SUBUNIT PGA1"/>
    <property type="match status" value="1"/>
</dbReference>
<evidence type="ECO:0000313" key="3">
    <source>
        <dbReference type="EMBL" id="KAF7512946.1"/>
    </source>
</evidence>
<feature type="chain" id="PRO_5034162800" evidence="2">
    <location>
        <begin position="19"/>
        <end position="252"/>
    </location>
</feature>
<organism evidence="3 4">
    <name type="scientific">Endocarpon pusillum</name>
    <dbReference type="NCBI Taxonomy" id="364733"/>
    <lineage>
        <taxon>Eukaryota</taxon>
        <taxon>Fungi</taxon>
        <taxon>Dikarya</taxon>
        <taxon>Ascomycota</taxon>
        <taxon>Pezizomycotina</taxon>
        <taxon>Eurotiomycetes</taxon>
        <taxon>Chaetothyriomycetidae</taxon>
        <taxon>Verrucariales</taxon>
        <taxon>Verrucariaceae</taxon>
        <taxon>Endocarpon</taxon>
    </lineage>
</organism>
<reference evidence="3" key="1">
    <citation type="submission" date="2020-02" db="EMBL/GenBank/DDBJ databases">
        <authorList>
            <person name="Palmer J.M."/>
        </authorList>
    </citation>
    <scope>NUCLEOTIDE SEQUENCE</scope>
    <source>
        <strain evidence="3">EPUS1.4</strain>
        <tissue evidence="3">Thallus</tissue>
    </source>
</reference>
<dbReference type="Pfam" id="PF10333">
    <property type="entry name" value="Pga1"/>
    <property type="match status" value="1"/>
</dbReference>
<evidence type="ECO:0000256" key="1">
    <source>
        <dbReference type="SAM" id="Phobius"/>
    </source>
</evidence>
<sequence>MYLSSYFLLCLYIVHVLANVEKTIFLAPPAISIPTAHPNLDDLSLIPLSPLHLSVRTRLNASFPTDDAANGSEHWLLLDGLSPGARYEVRICWLATQPTAFSLDTFTLQNVFDDPPLIGSLSAYAYARQAEIDDLERQKLVARRAKQSPGLSTSAEDRASILFLRIFAAADYYTLDKSLMENVPPVLVDIILDPYILNIFPKSLLPTAGYIMVVAVVGWFLSGYVWQLMLKLVISAEDGQSKQDRQPKTKTS</sequence>
<dbReference type="GO" id="GO:0005789">
    <property type="term" value="C:endoplasmic reticulum membrane"/>
    <property type="evidence" value="ECO:0007669"/>
    <property type="project" value="TreeGrafter"/>
</dbReference>
<name>A0A8H7ATX2_9EURO</name>
<keyword evidence="1" id="KW-0812">Transmembrane</keyword>
<dbReference type="OrthoDB" id="3360032at2759"/>
<proteinExistence type="predicted"/>
<protein>
    <submittedName>
        <fullName evidence="3">Uncharacterized protein</fullName>
    </submittedName>
</protein>
<dbReference type="AlphaFoldDB" id="A0A8H7ATX2"/>
<accession>A0A8H7ATX2</accession>
<gene>
    <name evidence="3" type="ORF">GJ744_012049</name>
</gene>
<evidence type="ECO:0000256" key="2">
    <source>
        <dbReference type="SAM" id="SignalP"/>
    </source>
</evidence>
<feature type="signal peptide" evidence="2">
    <location>
        <begin position="1"/>
        <end position="18"/>
    </location>
</feature>
<dbReference type="Proteomes" id="UP000606974">
    <property type="component" value="Unassembled WGS sequence"/>
</dbReference>
<keyword evidence="4" id="KW-1185">Reference proteome</keyword>
<dbReference type="PANTHER" id="PTHR28022">
    <property type="entry name" value="GPI MANNOSYLTRANSFERASE 2 SUBUNIT PGA1"/>
    <property type="match status" value="1"/>
</dbReference>
<dbReference type="InterPro" id="IPR019433">
    <property type="entry name" value="GPI_ManTrfase_II_coact_Pga1"/>
</dbReference>
<dbReference type="GO" id="GO:0031501">
    <property type="term" value="C:mannosyltransferase complex"/>
    <property type="evidence" value="ECO:0007669"/>
    <property type="project" value="TreeGrafter"/>
</dbReference>
<dbReference type="GO" id="GO:0006506">
    <property type="term" value="P:GPI anchor biosynthetic process"/>
    <property type="evidence" value="ECO:0007669"/>
    <property type="project" value="TreeGrafter"/>
</dbReference>
<keyword evidence="1" id="KW-0472">Membrane</keyword>
<evidence type="ECO:0000313" key="4">
    <source>
        <dbReference type="Proteomes" id="UP000606974"/>
    </source>
</evidence>
<keyword evidence="2" id="KW-0732">Signal</keyword>
<dbReference type="GO" id="GO:0000030">
    <property type="term" value="F:mannosyltransferase activity"/>
    <property type="evidence" value="ECO:0007669"/>
    <property type="project" value="TreeGrafter"/>
</dbReference>
<comment type="caution">
    <text evidence="3">The sequence shown here is derived from an EMBL/GenBank/DDBJ whole genome shotgun (WGS) entry which is preliminary data.</text>
</comment>